<evidence type="ECO:0008006" key="3">
    <source>
        <dbReference type="Google" id="ProtNLM"/>
    </source>
</evidence>
<keyword evidence="2" id="KW-1185">Reference proteome</keyword>
<dbReference type="Gene3D" id="2.60.120.380">
    <property type="match status" value="1"/>
</dbReference>
<reference evidence="1 2" key="1">
    <citation type="submission" date="2021-08" db="EMBL/GenBank/DDBJ databases">
        <title>Complete genome sequence of Leptospira kobayashii strain E30.</title>
        <authorList>
            <person name="Nakao R."/>
            <person name="Nakamura S."/>
            <person name="Masuzawa T."/>
            <person name="Koizumi N."/>
        </authorList>
    </citation>
    <scope>NUCLEOTIDE SEQUENCE [LARGE SCALE GENOMIC DNA]</scope>
    <source>
        <strain evidence="1 2">E30</strain>
    </source>
</reference>
<proteinExistence type="predicted"/>
<protein>
    <recommendedName>
        <fullName evidence="3">Lipoprotein</fullName>
    </recommendedName>
</protein>
<sequence length="219" mass="24977">MNTLSKIYKFIVLGIFSVFLLNAKCETDDKERNGKEKILVLLFSVEEAKQRNRILYEPNNDLSSAKCVTKGFESYVYPKDDIDFYTFTLSSGSLKLYISSHETLGTQKNLGMQVYDDQGALVYDLNQRSFDGTNSVILVNRNMSQSECSIAACNGLEKYRYIEFSPSKLKFYIKIYSLNQEVYSEGQQLDSVSMHSSYNPTNLKNPVPVFLQGDFQTCP</sequence>
<dbReference type="Proteomes" id="UP000245263">
    <property type="component" value="Chromosome 1"/>
</dbReference>
<organism evidence="1 2">
    <name type="scientific">Leptospira kobayashii</name>
    <dbReference type="NCBI Taxonomy" id="1917830"/>
    <lineage>
        <taxon>Bacteria</taxon>
        <taxon>Pseudomonadati</taxon>
        <taxon>Spirochaetota</taxon>
        <taxon>Spirochaetia</taxon>
        <taxon>Leptospirales</taxon>
        <taxon>Leptospiraceae</taxon>
        <taxon>Leptospira</taxon>
    </lineage>
</organism>
<dbReference type="EMBL" id="AP025028">
    <property type="protein sequence ID" value="BDA79521.1"/>
    <property type="molecule type" value="Genomic_DNA"/>
</dbReference>
<name>A0ABM7UKS2_9LEPT</name>
<evidence type="ECO:0000313" key="2">
    <source>
        <dbReference type="Proteomes" id="UP000245263"/>
    </source>
</evidence>
<gene>
    <name evidence="1" type="ORF">LPTSP3_g24510</name>
</gene>
<evidence type="ECO:0000313" key="1">
    <source>
        <dbReference type="EMBL" id="BDA79521.1"/>
    </source>
</evidence>
<accession>A0ABM7UKS2</accession>